<keyword evidence="2" id="KW-1185">Reference proteome</keyword>
<feature type="non-terminal residue" evidence="1">
    <location>
        <position position="63"/>
    </location>
</feature>
<dbReference type="EMBL" id="CAAGRJ010030564">
    <property type="protein sequence ID" value="VFV41554.1"/>
    <property type="molecule type" value="Genomic_DNA"/>
</dbReference>
<dbReference type="AlphaFoldDB" id="A0A485PB72"/>
<accession>A0A485PB72</accession>
<proteinExistence type="predicted"/>
<feature type="non-terminal residue" evidence="1">
    <location>
        <position position="1"/>
    </location>
</feature>
<evidence type="ECO:0000313" key="1">
    <source>
        <dbReference type="EMBL" id="VFV41554.1"/>
    </source>
</evidence>
<name>A0A485PB72_LYNPA</name>
<gene>
    <name evidence="1" type="ORF">LYPA_23C000523</name>
</gene>
<reference evidence="1 2" key="1">
    <citation type="submission" date="2019-01" db="EMBL/GenBank/DDBJ databases">
        <authorList>
            <person name="Alioto T."/>
            <person name="Alioto T."/>
        </authorList>
    </citation>
    <scope>NUCLEOTIDE SEQUENCE [LARGE SCALE GENOMIC DNA]</scope>
</reference>
<sequence length="63" mass="7583">ICTYCRNEKERSKWTQSPPKRITFNNKMTLADIQKTLDIFSSRAWNFSTQLRRQQPQDPSMEM</sequence>
<dbReference type="Proteomes" id="UP000386466">
    <property type="component" value="Unassembled WGS sequence"/>
</dbReference>
<evidence type="ECO:0000313" key="2">
    <source>
        <dbReference type="Proteomes" id="UP000386466"/>
    </source>
</evidence>
<protein>
    <submittedName>
        <fullName evidence="1">Uncharacterized protein</fullName>
    </submittedName>
</protein>
<organism evidence="1 2">
    <name type="scientific">Lynx pardinus</name>
    <name type="common">Iberian lynx</name>
    <name type="synonym">Felis pardina</name>
    <dbReference type="NCBI Taxonomy" id="191816"/>
    <lineage>
        <taxon>Eukaryota</taxon>
        <taxon>Metazoa</taxon>
        <taxon>Chordata</taxon>
        <taxon>Craniata</taxon>
        <taxon>Vertebrata</taxon>
        <taxon>Euteleostomi</taxon>
        <taxon>Mammalia</taxon>
        <taxon>Eutheria</taxon>
        <taxon>Laurasiatheria</taxon>
        <taxon>Carnivora</taxon>
        <taxon>Feliformia</taxon>
        <taxon>Felidae</taxon>
        <taxon>Felinae</taxon>
        <taxon>Lynx</taxon>
    </lineage>
</organism>